<dbReference type="InterPro" id="IPR025405">
    <property type="entry name" value="DUF4131"/>
</dbReference>
<evidence type="ECO:0000256" key="1">
    <source>
        <dbReference type="ARBA" id="ARBA00004651"/>
    </source>
</evidence>
<dbReference type="Pfam" id="PF13567">
    <property type="entry name" value="DUF4131"/>
    <property type="match status" value="1"/>
</dbReference>
<keyword evidence="3 6" id="KW-0812">Transmembrane</keyword>
<sequence length="685" mass="78946">MHAMRFINTPFLIITISTILGICIGNYCSLSYKIVFLGFFCCICILFMLKRYAYRNFNKGYVFAIFVVPSFVIFGLILTHIHDARNYKNHYTNQLSRKDVKNNPIGIQFSIKERLKSTSYYHKYVVSLLFANNQPVEGKILLQIHKDNLHKVLDIGDVYTAYTTLKPITQPLNPYQFDYADYLSKRNVYYSITTSSDKLIKNDYRVNSLSRIADKIRIYCNSKLERYSFEKEQLSVINALILGQKQDIPTEILENYRNAGAVHILAVSGLHVGIILMILNAMLSPLERILKKGGVIKLIIVIVSLWAFAILAGLSPSVIRAVTMFSFIAISLQIKSLSSIYNALIISAFIMLCFDPWLLFSVSFQLSYVAVLSIVWIQPILTKMYNPKFYILKKIWDTLTVTIAAQFGLLPLTLFYFHQFPSLFVVSNLIVIPFLGGILGFGILVIVLAICDILPDFLVKIFSVSIDSINTLMDWIAHQKMFLIQNISFSFGMFFISYLSIISLIVALKKNSRRNVYQFCTCLLLLFMFVLFEKHQALIKKEFVIFNQPKNTIFGVLHQRRFKIYSKDTITAKNKNFLFDGYLIHHYATVDTVLRLKNVYQYKNKSILIVDQSGIYKIQGLKPEIVVLTGNPKIHLERLIYDLCPKQIIADANNHKSDLERWEKSCYKLNVPFYRTDKKGAFFLN</sequence>
<evidence type="ECO:0000256" key="3">
    <source>
        <dbReference type="ARBA" id="ARBA00022692"/>
    </source>
</evidence>
<dbReference type="InterPro" id="IPR004477">
    <property type="entry name" value="ComEC_N"/>
</dbReference>
<feature type="transmembrane region" description="Helical" evidence="6">
    <location>
        <begin position="7"/>
        <end position="27"/>
    </location>
</feature>
<dbReference type="NCBIfam" id="TIGR00360">
    <property type="entry name" value="ComEC_N-term"/>
    <property type="match status" value="1"/>
</dbReference>
<reference evidence="9 10" key="1">
    <citation type="submission" date="2019-06" db="EMBL/GenBank/DDBJ databases">
        <authorList>
            <person name="Meng X."/>
        </authorList>
    </citation>
    <scope>NUCLEOTIDE SEQUENCE [LARGE SCALE GENOMIC DNA]</scope>
    <source>
        <strain evidence="9 10">M625</strain>
    </source>
</reference>
<evidence type="ECO:0000313" key="9">
    <source>
        <dbReference type="EMBL" id="TPN86129.1"/>
    </source>
</evidence>
<proteinExistence type="predicted"/>
<feature type="transmembrane region" description="Helical" evidence="6">
    <location>
        <begin position="423"/>
        <end position="450"/>
    </location>
</feature>
<accession>A0A504JH20</accession>
<protein>
    <submittedName>
        <fullName evidence="9">ComEC family competence protein</fullName>
    </submittedName>
</protein>
<evidence type="ECO:0000313" key="10">
    <source>
        <dbReference type="Proteomes" id="UP000315540"/>
    </source>
</evidence>
<keyword evidence="2" id="KW-1003">Cell membrane</keyword>
<gene>
    <name evidence="9" type="ORF">FHK87_12715</name>
</gene>
<dbReference type="Proteomes" id="UP000315540">
    <property type="component" value="Unassembled WGS sequence"/>
</dbReference>
<dbReference type="PANTHER" id="PTHR30619:SF1">
    <property type="entry name" value="RECOMBINATION PROTEIN 2"/>
    <property type="match status" value="1"/>
</dbReference>
<organism evidence="9 10">
    <name type="scientific">Aquimarina algicola</name>
    <dbReference type="NCBI Taxonomy" id="2589995"/>
    <lineage>
        <taxon>Bacteria</taxon>
        <taxon>Pseudomonadati</taxon>
        <taxon>Bacteroidota</taxon>
        <taxon>Flavobacteriia</taxon>
        <taxon>Flavobacteriales</taxon>
        <taxon>Flavobacteriaceae</taxon>
        <taxon>Aquimarina</taxon>
    </lineage>
</organism>
<dbReference type="GO" id="GO:0005886">
    <property type="term" value="C:plasma membrane"/>
    <property type="evidence" value="ECO:0007669"/>
    <property type="project" value="UniProtKB-SubCell"/>
</dbReference>
<evidence type="ECO:0000256" key="5">
    <source>
        <dbReference type="ARBA" id="ARBA00023136"/>
    </source>
</evidence>
<evidence type="ECO:0000256" key="2">
    <source>
        <dbReference type="ARBA" id="ARBA00022475"/>
    </source>
</evidence>
<dbReference type="Pfam" id="PF03772">
    <property type="entry name" value="Competence"/>
    <property type="match status" value="1"/>
</dbReference>
<feature type="transmembrane region" description="Helical" evidence="6">
    <location>
        <begin position="61"/>
        <end position="81"/>
    </location>
</feature>
<comment type="caution">
    <text evidence="9">The sequence shown here is derived from an EMBL/GenBank/DDBJ whole genome shotgun (WGS) entry which is preliminary data.</text>
</comment>
<feature type="transmembrane region" description="Helical" evidence="6">
    <location>
        <begin position="366"/>
        <end position="386"/>
    </location>
</feature>
<feature type="transmembrane region" description="Helical" evidence="6">
    <location>
        <begin position="398"/>
        <end position="417"/>
    </location>
</feature>
<feature type="transmembrane region" description="Helical" evidence="6">
    <location>
        <begin position="261"/>
        <end position="283"/>
    </location>
</feature>
<feature type="transmembrane region" description="Helical" evidence="6">
    <location>
        <begin position="489"/>
        <end position="508"/>
    </location>
</feature>
<evidence type="ECO:0000256" key="4">
    <source>
        <dbReference type="ARBA" id="ARBA00022989"/>
    </source>
</evidence>
<dbReference type="InterPro" id="IPR052159">
    <property type="entry name" value="Competence_DNA_uptake"/>
</dbReference>
<dbReference type="OrthoDB" id="9761531at2"/>
<feature type="transmembrane region" description="Helical" evidence="6">
    <location>
        <begin position="515"/>
        <end position="532"/>
    </location>
</feature>
<feature type="transmembrane region" description="Helical" evidence="6">
    <location>
        <begin position="33"/>
        <end position="49"/>
    </location>
</feature>
<keyword evidence="10" id="KW-1185">Reference proteome</keyword>
<comment type="subcellular location">
    <subcellularLocation>
        <location evidence="1">Cell membrane</location>
        <topology evidence="1">Multi-pass membrane protein</topology>
    </subcellularLocation>
</comment>
<keyword evidence="4 6" id="KW-1133">Transmembrane helix</keyword>
<evidence type="ECO:0000256" key="6">
    <source>
        <dbReference type="SAM" id="Phobius"/>
    </source>
</evidence>
<dbReference type="AlphaFoldDB" id="A0A504JH20"/>
<keyword evidence="5 6" id="KW-0472">Membrane</keyword>
<dbReference type="PANTHER" id="PTHR30619">
    <property type="entry name" value="DNA INTERNALIZATION/COMPETENCE PROTEIN COMEC/REC2"/>
    <property type="match status" value="1"/>
</dbReference>
<evidence type="ECO:0000259" key="8">
    <source>
        <dbReference type="Pfam" id="PF13567"/>
    </source>
</evidence>
<feature type="domain" description="ComEC/Rec2-related protein" evidence="7">
    <location>
        <begin position="240"/>
        <end position="509"/>
    </location>
</feature>
<dbReference type="EMBL" id="VFWZ01000003">
    <property type="protein sequence ID" value="TPN86129.1"/>
    <property type="molecule type" value="Genomic_DNA"/>
</dbReference>
<feature type="transmembrane region" description="Helical" evidence="6">
    <location>
        <begin position="295"/>
        <end position="312"/>
    </location>
</feature>
<evidence type="ECO:0000259" key="7">
    <source>
        <dbReference type="Pfam" id="PF03772"/>
    </source>
</evidence>
<name>A0A504JH20_9FLAO</name>
<feature type="domain" description="DUF4131" evidence="8">
    <location>
        <begin position="34"/>
        <end position="197"/>
    </location>
</feature>